<dbReference type="InterPro" id="IPR006119">
    <property type="entry name" value="Resolv_N"/>
</dbReference>
<dbReference type="PROSITE" id="PS00398">
    <property type="entry name" value="RECOMBINASES_2"/>
    <property type="match status" value="1"/>
</dbReference>
<evidence type="ECO:0000313" key="7">
    <source>
        <dbReference type="EMBL" id="MDA2810334.1"/>
    </source>
</evidence>
<organism evidence="7 8">
    <name type="scientific">Nocardiopsis endophytica</name>
    <dbReference type="NCBI Taxonomy" id="3018445"/>
    <lineage>
        <taxon>Bacteria</taxon>
        <taxon>Bacillati</taxon>
        <taxon>Actinomycetota</taxon>
        <taxon>Actinomycetes</taxon>
        <taxon>Streptosporangiales</taxon>
        <taxon>Nocardiopsidaceae</taxon>
        <taxon>Nocardiopsis</taxon>
    </lineage>
</organism>
<dbReference type="SMART" id="SM00857">
    <property type="entry name" value="Resolvase"/>
    <property type="match status" value="1"/>
</dbReference>
<dbReference type="InterPro" id="IPR006118">
    <property type="entry name" value="Recombinase_CS"/>
</dbReference>
<dbReference type="InterPro" id="IPR006120">
    <property type="entry name" value="Resolvase_HTH_dom"/>
</dbReference>
<dbReference type="PANTHER" id="PTHR30461:SF2">
    <property type="entry name" value="SERINE RECOMBINASE PINE-RELATED"/>
    <property type="match status" value="1"/>
</dbReference>
<dbReference type="Pfam" id="PF02796">
    <property type="entry name" value="HTH_7"/>
    <property type="match status" value="1"/>
</dbReference>
<dbReference type="PROSITE" id="PS00397">
    <property type="entry name" value="RECOMBINASES_1"/>
    <property type="match status" value="1"/>
</dbReference>
<feature type="active site" description="O-(5'-phospho-DNA)-serine intermediate" evidence="5">
    <location>
        <position position="30"/>
    </location>
</feature>
<feature type="domain" description="Resolvase/invertase-type recombinase catalytic" evidence="6">
    <location>
        <begin position="22"/>
        <end position="155"/>
    </location>
</feature>
<keyword evidence="2" id="KW-0229">DNA integration</keyword>
<comment type="caution">
    <text evidence="7">The sequence shown here is derived from an EMBL/GenBank/DDBJ whole genome shotgun (WGS) entry which is preliminary data.</text>
</comment>
<dbReference type="Pfam" id="PF00239">
    <property type="entry name" value="Resolvase"/>
    <property type="match status" value="1"/>
</dbReference>
<dbReference type="InterPro" id="IPR036162">
    <property type="entry name" value="Resolvase-like_N_sf"/>
</dbReference>
<name>A0ABT4U1G4_9ACTN</name>
<dbReference type="SUPFAM" id="SSF53041">
    <property type="entry name" value="Resolvase-like"/>
    <property type="match status" value="1"/>
</dbReference>
<dbReference type="Gene3D" id="3.40.50.1390">
    <property type="entry name" value="Resolvase, N-terminal catalytic domain"/>
    <property type="match status" value="1"/>
</dbReference>
<accession>A0ABT4U1G4</accession>
<protein>
    <submittedName>
        <fullName evidence="7">Recombinase family protein</fullName>
    </submittedName>
</protein>
<keyword evidence="4" id="KW-0233">DNA recombination</keyword>
<dbReference type="SUPFAM" id="SSF46689">
    <property type="entry name" value="Homeodomain-like"/>
    <property type="match status" value="1"/>
</dbReference>
<dbReference type="CDD" id="cd03768">
    <property type="entry name" value="SR_ResInv"/>
    <property type="match status" value="1"/>
</dbReference>
<evidence type="ECO:0000256" key="2">
    <source>
        <dbReference type="ARBA" id="ARBA00022908"/>
    </source>
</evidence>
<gene>
    <name evidence="7" type="ORF">O4J56_06755</name>
</gene>
<evidence type="ECO:0000256" key="3">
    <source>
        <dbReference type="ARBA" id="ARBA00023125"/>
    </source>
</evidence>
<dbReference type="Proteomes" id="UP001527866">
    <property type="component" value="Unassembled WGS sequence"/>
</dbReference>
<evidence type="ECO:0000256" key="4">
    <source>
        <dbReference type="ARBA" id="ARBA00023172"/>
    </source>
</evidence>
<keyword evidence="3" id="KW-0238">DNA-binding</keyword>
<evidence type="ECO:0000256" key="1">
    <source>
        <dbReference type="ARBA" id="ARBA00009913"/>
    </source>
</evidence>
<reference evidence="7 8" key="1">
    <citation type="submission" date="2023-01" db="EMBL/GenBank/DDBJ databases">
        <title>Draft genome sequence of Nocardiopsis sp. RSe5-2 isolated from halophytes.</title>
        <authorList>
            <person name="Duangmal K."/>
            <person name="Chantavorakit T."/>
        </authorList>
    </citation>
    <scope>NUCLEOTIDE SEQUENCE [LARGE SCALE GENOMIC DNA]</scope>
    <source>
        <strain evidence="7 8">RSe5-2</strain>
    </source>
</reference>
<dbReference type="CDD" id="cd00569">
    <property type="entry name" value="HTH_Hin_like"/>
    <property type="match status" value="1"/>
</dbReference>
<dbReference type="InterPro" id="IPR027417">
    <property type="entry name" value="P-loop_NTPase"/>
</dbReference>
<evidence type="ECO:0000313" key="8">
    <source>
        <dbReference type="Proteomes" id="UP001527866"/>
    </source>
</evidence>
<proteinExistence type="inferred from homology"/>
<dbReference type="InterPro" id="IPR050639">
    <property type="entry name" value="SSR_resolvase"/>
</dbReference>
<comment type="similarity">
    <text evidence="1">Belongs to the site-specific recombinase resolvase family.</text>
</comment>
<sequence length="400" mass="43132">MDTALALPDDPLAPAPASGGGALIGYARVSTREQKLDRQLRALETAGCAKVFADKKSGKNAQRPELKACLAYLRPGDTLVVPALDRLARSLQDLITLVGDLRRAGVGFRSLHEALDTTTPGGRLVFHVFAALAEFIREVIVEGTKEGLDAARASGKRLGRPPAMTPEQVRHARDLLSRPDNSVASIARLLGVSRSTLYKHVPELSGGRRTTSIPTSEETPMTIIPPRFADATTTLAEADQWCDSVLNGATTRLLLLGPIWSGKTHHAYAMIKRILDAGYPTKDISVHESYDLVYKNSYKPRDFEAGTPVTFMDDLTDRVDNRVGITRELAVDDPMVQSVMAAGQGALIDAVDRLVSRSDASWIACASGKEALAICLGEDVAEKLITSAHMVVELPPRPLP</sequence>
<dbReference type="PANTHER" id="PTHR30461">
    <property type="entry name" value="DNA-INVERTASE FROM LAMBDOID PROPHAGE"/>
    <property type="match status" value="1"/>
</dbReference>
<dbReference type="Gene3D" id="1.10.10.60">
    <property type="entry name" value="Homeodomain-like"/>
    <property type="match status" value="1"/>
</dbReference>
<dbReference type="Gene3D" id="3.40.50.300">
    <property type="entry name" value="P-loop containing nucleotide triphosphate hydrolases"/>
    <property type="match status" value="1"/>
</dbReference>
<evidence type="ECO:0000259" key="6">
    <source>
        <dbReference type="PROSITE" id="PS51736"/>
    </source>
</evidence>
<dbReference type="EMBL" id="JAQFWQ010000013">
    <property type="protein sequence ID" value="MDA2810334.1"/>
    <property type="molecule type" value="Genomic_DNA"/>
</dbReference>
<evidence type="ECO:0000256" key="5">
    <source>
        <dbReference type="PROSITE-ProRule" id="PRU10137"/>
    </source>
</evidence>
<dbReference type="InterPro" id="IPR009057">
    <property type="entry name" value="Homeodomain-like_sf"/>
</dbReference>
<keyword evidence="8" id="KW-1185">Reference proteome</keyword>
<dbReference type="PROSITE" id="PS51736">
    <property type="entry name" value="RECOMBINASES_3"/>
    <property type="match status" value="1"/>
</dbReference>